<dbReference type="KEGG" id="hhc:M911_10745"/>
<dbReference type="GO" id="GO:0009279">
    <property type="term" value="C:cell outer membrane"/>
    <property type="evidence" value="ECO:0007669"/>
    <property type="project" value="UniProtKB-SubCell"/>
</dbReference>
<evidence type="ECO:0000256" key="3">
    <source>
        <dbReference type="ARBA" id="ARBA00023237"/>
    </source>
</evidence>
<sequence length="392" mass="42327">MSIEMVGMKAWKQTLVMLLAVSLLAGCGLWTRDTAEPPAPLPDFEAEVEPQVLWSRNTGAGSDGQYLQLSPFLGPESVVVVDARGRVSAHALDDGDRLWRVNLNERMTAGVSGGGERIMVGTGKGHAIALSLETGEELWRRTLTSEVKGISRVEQGAVVFRTNDGRLHALDARTGETGWTAGRTTPALSLRGAGRPLMLSGRVAAGFDNGRVLMLGLGRGNVLWEATVSTPSGRSELERMADVDGELAVADGVLYAAGYQGQVMALSLSDGRVLWQRDLSSYRGVSVAGQMLFVTDSEGHVWALDRRNGATLWQQDQLRLRNVTLPVILDQYVVVGDYEGYLHWISPEDGALVGRARGDRQGIMGVPQVRDGVMYTLGRGGRLSAFTLPLEE</sequence>
<dbReference type="InterPro" id="IPR002372">
    <property type="entry name" value="PQQ_rpt_dom"/>
</dbReference>
<keyword evidence="2 4" id="KW-0472">Membrane</keyword>
<dbReference type="AlphaFoldDB" id="W8L6Q6"/>
<comment type="function">
    <text evidence="4">Part of the outer membrane protein assembly complex, which is involved in assembly and insertion of beta-barrel proteins into the outer membrane.</text>
</comment>
<dbReference type="EMBL" id="CP007268">
    <property type="protein sequence ID" value="AHK79550.1"/>
    <property type="molecule type" value="Genomic_DNA"/>
</dbReference>
<dbReference type="GO" id="GO:0043165">
    <property type="term" value="P:Gram-negative-bacterium-type cell outer membrane assembly"/>
    <property type="evidence" value="ECO:0007669"/>
    <property type="project" value="UniProtKB-UniRule"/>
</dbReference>
<name>W8L6Q6_9GAMM</name>
<gene>
    <name evidence="4" type="primary">bamB</name>
    <name evidence="6" type="ORF">M911_10745</name>
</gene>
<comment type="subcellular location">
    <subcellularLocation>
        <location evidence="4">Cell outer membrane</location>
    </subcellularLocation>
</comment>
<keyword evidence="7" id="KW-1185">Reference proteome</keyword>
<feature type="domain" description="Pyrrolo-quinoline quinone repeat" evidence="5">
    <location>
        <begin position="84"/>
        <end position="315"/>
    </location>
</feature>
<proteinExistence type="inferred from homology"/>
<dbReference type="InterPro" id="IPR018391">
    <property type="entry name" value="PQQ_b-propeller_rpt"/>
</dbReference>
<dbReference type="SMART" id="SM00564">
    <property type="entry name" value="PQQ"/>
    <property type="match status" value="7"/>
</dbReference>
<evidence type="ECO:0000256" key="4">
    <source>
        <dbReference type="HAMAP-Rule" id="MF_00923"/>
    </source>
</evidence>
<organism evidence="6 7">
    <name type="scientific">Ectothiorhodospira haloalkaliphila</name>
    <dbReference type="NCBI Taxonomy" id="421628"/>
    <lineage>
        <taxon>Bacteria</taxon>
        <taxon>Pseudomonadati</taxon>
        <taxon>Pseudomonadota</taxon>
        <taxon>Gammaproteobacteria</taxon>
        <taxon>Chromatiales</taxon>
        <taxon>Ectothiorhodospiraceae</taxon>
        <taxon>Ectothiorhodospira</taxon>
    </lineage>
</organism>
<comment type="subunit">
    <text evidence="4">Part of the Bam complex.</text>
</comment>
<keyword evidence="1 4" id="KW-0732">Signal</keyword>
<accession>W8L6Q6</accession>
<evidence type="ECO:0000313" key="6">
    <source>
        <dbReference type="EMBL" id="AHK79550.1"/>
    </source>
</evidence>
<reference evidence="6 7" key="1">
    <citation type="journal article" date="2014" name="J Genomics">
        <title>Draft Genome Sequence of the Extremely Halophilic Phototrophic Purple Sulfur Bacterium Halorhodospira halochloris.</title>
        <authorList>
            <person name="Singh K.S."/>
            <person name="Kirksey J."/>
            <person name="Hoff W.D."/>
            <person name="Deole R."/>
        </authorList>
    </citation>
    <scope>NUCLEOTIDE SEQUENCE [LARGE SCALE GENOMIC DNA]</scope>
    <source>
        <strain evidence="6 7">A</strain>
    </source>
</reference>
<dbReference type="Proteomes" id="UP000019442">
    <property type="component" value="Chromosome"/>
</dbReference>
<dbReference type="InterPro" id="IPR015943">
    <property type="entry name" value="WD40/YVTN_repeat-like_dom_sf"/>
</dbReference>
<comment type="similarity">
    <text evidence="4">Belongs to the BamB family.</text>
</comment>
<dbReference type="NCBIfam" id="TIGR03300">
    <property type="entry name" value="assembly_YfgL"/>
    <property type="match status" value="1"/>
</dbReference>
<dbReference type="Pfam" id="PF13360">
    <property type="entry name" value="PQQ_2"/>
    <property type="match status" value="1"/>
</dbReference>
<evidence type="ECO:0000256" key="2">
    <source>
        <dbReference type="ARBA" id="ARBA00023136"/>
    </source>
</evidence>
<keyword evidence="3 4" id="KW-0998">Cell outer membrane</keyword>
<dbReference type="GO" id="GO:0051205">
    <property type="term" value="P:protein insertion into membrane"/>
    <property type="evidence" value="ECO:0007669"/>
    <property type="project" value="UniProtKB-UniRule"/>
</dbReference>
<evidence type="ECO:0000313" key="7">
    <source>
        <dbReference type="Proteomes" id="UP000019442"/>
    </source>
</evidence>
<reference evidence="7" key="2">
    <citation type="submission" date="2014-02" db="EMBL/GenBank/DDBJ databases">
        <title>Draft Genome Sequence of extremely halophilic bacteria Halorhodospira halochloris.</title>
        <authorList>
            <person name="Singh K.S."/>
        </authorList>
    </citation>
    <scope>NUCLEOTIDE SEQUENCE [LARGE SCALE GENOMIC DNA]</scope>
    <source>
        <strain evidence="7">A</strain>
    </source>
</reference>
<dbReference type="HOGENOM" id="CLU_027480_0_1_6"/>
<evidence type="ECO:0000259" key="5">
    <source>
        <dbReference type="Pfam" id="PF13360"/>
    </source>
</evidence>
<dbReference type="PANTHER" id="PTHR34512:SF30">
    <property type="entry name" value="OUTER MEMBRANE PROTEIN ASSEMBLY FACTOR BAMB"/>
    <property type="match status" value="1"/>
</dbReference>
<evidence type="ECO:0000256" key="1">
    <source>
        <dbReference type="ARBA" id="ARBA00022729"/>
    </source>
</evidence>
<protein>
    <recommendedName>
        <fullName evidence="4">Outer membrane protein assembly factor BamB</fullName>
    </recommendedName>
</protein>
<dbReference type="InterPro" id="IPR017687">
    <property type="entry name" value="BamB"/>
</dbReference>
<dbReference type="PANTHER" id="PTHR34512">
    <property type="entry name" value="CELL SURFACE PROTEIN"/>
    <property type="match status" value="1"/>
</dbReference>
<dbReference type="PATRIC" id="fig|1354791.3.peg.2601"/>
<dbReference type="SUPFAM" id="SSF50998">
    <property type="entry name" value="Quinoprotein alcohol dehydrogenase-like"/>
    <property type="match status" value="1"/>
</dbReference>
<dbReference type="HAMAP" id="MF_00923">
    <property type="entry name" value="OM_assembly_BamB"/>
    <property type="match status" value="1"/>
</dbReference>
<dbReference type="Gene3D" id="2.130.10.10">
    <property type="entry name" value="YVTN repeat-like/Quinoprotein amine dehydrogenase"/>
    <property type="match status" value="1"/>
</dbReference>
<dbReference type="InterPro" id="IPR011047">
    <property type="entry name" value="Quinoprotein_ADH-like_sf"/>
</dbReference>